<evidence type="ECO:0000256" key="3">
    <source>
        <dbReference type="SAM" id="MobiDB-lite"/>
    </source>
</evidence>
<accession>A0A8C6G8Y4</accession>
<protein>
    <submittedName>
        <fullName evidence="7">Protein phosphatase 2 (formerly 2A), regulatory subunit B'', delta</fullName>
    </submittedName>
</protein>
<keyword evidence="8" id="KW-1185">Reference proteome</keyword>
<dbReference type="Gene3D" id="1.10.238.230">
    <property type="match status" value="1"/>
</dbReference>
<proteinExistence type="predicted"/>
<dbReference type="Pfam" id="PF21161">
    <property type="entry name" value="P2R3B_EF-hand"/>
    <property type="match status" value="1"/>
</dbReference>
<dbReference type="GO" id="GO:0019888">
    <property type="term" value="F:protein phosphatase regulator activity"/>
    <property type="evidence" value="ECO:0007669"/>
    <property type="project" value="TreeGrafter"/>
</dbReference>
<keyword evidence="1" id="KW-0479">Metal-binding</keyword>
<dbReference type="PROSITE" id="PS00018">
    <property type="entry name" value="EF_HAND_1"/>
    <property type="match status" value="1"/>
</dbReference>
<dbReference type="InterPro" id="IPR041534">
    <property type="entry name" value="EF-hand_13"/>
</dbReference>
<dbReference type="Gene3D" id="1.10.238.220">
    <property type="match status" value="1"/>
</dbReference>
<evidence type="ECO:0000313" key="8">
    <source>
        <dbReference type="Proteomes" id="UP000694415"/>
    </source>
</evidence>
<evidence type="ECO:0000256" key="1">
    <source>
        <dbReference type="ARBA" id="ARBA00022723"/>
    </source>
</evidence>
<dbReference type="InterPro" id="IPR002048">
    <property type="entry name" value="EF_hand_dom"/>
</dbReference>
<feature type="compositionally biased region" description="Low complexity" evidence="3">
    <location>
        <begin position="72"/>
        <end position="81"/>
    </location>
</feature>
<feature type="compositionally biased region" description="Low complexity" evidence="3">
    <location>
        <begin position="39"/>
        <end position="59"/>
    </location>
</feature>
<evidence type="ECO:0000256" key="2">
    <source>
        <dbReference type="ARBA" id="ARBA00022837"/>
    </source>
</evidence>
<sequence length="606" mass="68320">MAPLTPRLQLKVDELFRRWLGDPHTQRALSHALRRIRDPGTTSDPAAAATPDADPGNTTSDPNPAPRPLPRPALRTTGPRTVHAHRKEEPPPQSPPPGHSVPAFYFPCGRPPPRSQDTEDVIALVECAFEGLPRGRAGLGDMAMVAKACGCPLYWKAPLFYAAGGERTGSVSVHMFVAMWRKVLLTCHDDAARFVRLLGRPGCRGLIQEDFVPFLQDVVNSHPGLAFLRAAKEFHSRYITTVIQRIFYTVNRSWSGMISREELRRSSFLQAVSQLEVEPDINRMTSFFSYEHFYVIYCKFWELDLDRDLTIDRSDLARHGDGAISSRMIDRIFSGAVTRVRLPRKVGKLGYADFVWFLLSEEDKTTPTSTEYWFRCMDLDGDGALSMFELEFFYEEQAQRMAARGVEPLPFHDLARQVLDLVAPRCPGRITLRDLKQCGLAGEFFDAFFNVDKYLAREQREQAGTPRDTDSDPAASAWDRYAAEEYDFLVAEEAMAEDDDHDEGLDNDVQQGWVGPGWVWPVSSQLRPLPRALPIFSIPRPFPPAFTQAPPLTQQPHPLLPRPCPSNPGPAHHFSGPAHYHPDPSLWSSTTPTFMCCAHYHRPYPL</sequence>
<reference evidence="7" key="1">
    <citation type="submission" date="2025-08" db="UniProtKB">
        <authorList>
            <consortium name="Ensembl"/>
        </authorList>
    </citation>
    <scope>IDENTIFICATION</scope>
</reference>
<dbReference type="Pfam" id="PF17958">
    <property type="entry name" value="EF-hand_13"/>
    <property type="match status" value="1"/>
</dbReference>
<evidence type="ECO:0000259" key="5">
    <source>
        <dbReference type="Pfam" id="PF17958"/>
    </source>
</evidence>
<dbReference type="GO" id="GO:0000159">
    <property type="term" value="C:protein phosphatase type 2A complex"/>
    <property type="evidence" value="ECO:0007669"/>
    <property type="project" value="TreeGrafter"/>
</dbReference>
<feature type="domain" description="EF-hand" evidence="4">
    <location>
        <begin position="373"/>
        <end position="393"/>
    </location>
</feature>
<dbReference type="FunFam" id="1.10.238.10:FF:000025">
    <property type="entry name" value="serine/threonine-protein phosphatase 2A regulatory subunit B'' subunit alpha"/>
    <property type="match status" value="1"/>
</dbReference>
<name>A0A8C6G8Y4_MUSSI</name>
<dbReference type="GeneTree" id="ENSGT00940000163491"/>
<dbReference type="PANTHER" id="PTHR14095:SF1">
    <property type="entry name" value="SERINE_THREONINE-PROTEIN PHOSPHATASE 2A REGULATORY SUBUNIT B'' SUBUNIT BETA"/>
    <property type="match status" value="1"/>
</dbReference>
<evidence type="ECO:0000259" key="4">
    <source>
        <dbReference type="Pfam" id="PF13202"/>
    </source>
</evidence>
<dbReference type="Gene3D" id="1.10.238.10">
    <property type="entry name" value="EF-hand"/>
    <property type="match status" value="1"/>
</dbReference>
<dbReference type="InterPro" id="IPR048855">
    <property type="entry name" value="P2R3A_B_D_EF-hand"/>
</dbReference>
<feature type="region of interest" description="Disordered" evidence="3">
    <location>
        <begin position="33"/>
        <end position="106"/>
    </location>
</feature>
<evidence type="ECO:0000313" key="7">
    <source>
        <dbReference type="Ensembl" id="ENSMSIP00000002186.1"/>
    </source>
</evidence>
<organism evidence="7 8">
    <name type="scientific">Mus spicilegus</name>
    <name type="common">Mound-building mouse</name>
    <dbReference type="NCBI Taxonomy" id="10103"/>
    <lineage>
        <taxon>Eukaryota</taxon>
        <taxon>Metazoa</taxon>
        <taxon>Chordata</taxon>
        <taxon>Craniata</taxon>
        <taxon>Vertebrata</taxon>
        <taxon>Euteleostomi</taxon>
        <taxon>Mammalia</taxon>
        <taxon>Eutheria</taxon>
        <taxon>Euarchontoglires</taxon>
        <taxon>Glires</taxon>
        <taxon>Rodentia</taxon>
        <taxon>Myomorpha</taxon>
        <taxon>Muroidea</taxon>
        <taxon>Muridae</taxon>
        <taxon>Murinae</taxon>
        <taxon>Mus</taxon>
        <taxon>Mus</taxon>
    </lineage>
</organism>
<dbReference type="Proteomes" id="UP000694415">
    <property type="component" value="Unplaced"/>
</dbReference>
<dbReference type="SUPFAM" id="SSF47473">
    <property type="entry name" value="EF-hand"/>
    <property type="match status" value="2"/>
</dbReference>
<dbReference type="PANTHER" id="PTHR14095">
    <property type="entry name" value="PHOSPHATASE 2A REGULATORY SUBUNIT-RELATED"/>
    <property type="match status" value="1"/>
</dbReference>
<feature type="domain" description="Serine/threonine-protein phosphatase 2A regulatory subunit B'' subunit alpha/beta/delta EF-hand" evidence="6">
    <location>
        <begin position="125"/>
        <end position="183"/>
    </location>
</feature>
<dbReference type="GO" id="GO:0005509">
    <property type="term" value="F:calcium ion binding"/>
    <property type="evidence" value="ECO:0007669"/>
    <property type="project" value="InterPro"/>
</dbReference>
<dbReference type="InterPro" id="IPR018247">
    <property type="entry name" value="EF_Hand_1_Ca_BS"/>
</dbReference>
<dbReference type="FunFam" id="1.10.238.220:FF:000001">
    <property type="entry name" value="Serine/threonine-protein phosphatase 2A regulatory subunit B'' subunit alpha"/>
    <property type="match status" value="1"/>
</dbReference>
<dbReference type="AlphaFoldDB" id="A0A8C6G8Y4"/>
<keyword evidence="2" id="KW-0106">Calcium</keyword>
<reference evidence="7" key="2">
    <citation type="submission" date="2025-09" db="UniProtKB">
        <authorList>
            <consortium name="Ensembl"/>
        </authorList>
    </citation>
    <scope>IDENTIFICATION</scope>
</reference>
<dbReference type="Pfam" id="PF13202">
    <property type="entry name" value="EF-hand_5"/>
    <property type="match status" value="1"/>
</dbReference>
<dbReference type="InterPro" id="IPR011992">
    <property type="entry name" value="EF-hand-dom_pair"/>
</dbReference>
<dbReference type="FunFam" id="1.10.238.230:FF:000001">
    <property type="entry name" value="Serine/threonine-protein phosphatase 2A regulatory subunit B'' subunit beta"/>
    <property type="match status" value="1"/>
</dbReference>
<dbReference type="Ensembl" id="ENSMSIT00000002777.1">
    <property type="protein sequence ID" value="ENSMSIP00000002186.1"/>
    <property type="gene ID" value="ENSMSIG00000002059.1"/>
</dbReference>
<feature type="domain" description="PP2A regulatory subunit B'' EF-hand" evidence="5">
    <location>
        <begin position="189"/>
        <end position="278"/>
    </location>
</feature>
<evidence type="ECO:0000259" key="6">
    <source>
        <dbReference type="Pfam" id="PF21161"/>
    </source>
</evidence>